<keyword evidence="1" id="KW-0812">Transmembrane</keyword>
<name>A0A4R5UU54_9BACT</name>
<reference evidence="2 3" key="1">
    <citation type="submission" date="2019-03" db="EMBL/GenBank/DDBJ databases">
        <title>Algoriphagus aquimaris sp. nov., isolated form marine sediment in Pohang, Korea.</title>
        <authorList>
            <person name="Kim J."/>
            <person name="Yoon S.-H."/>
            <person name="Lee S.-S."/>
        </authorList>
    </citation>
    <scope>NUCLEOTIDE SEQUENCE [LARGE SCALE GENOMIC DNA]</scope>
    <source>
        <strain evidence="2 3">F21</strain>
    </source>
</reference>
<gene>
    <name evidence="2" type="ORF">E1898_14250</name>
</gene>
<evidence type="ECO:0000256" key="1">
    <source>
        <dbReference type="SAM" id="Phobius"/>
    </source>
</evidence>
<comment type="caution">
    <text evidence="2">The sequence shown here is derived from an EMBL/GenBank/DDBJ whole genome shotgun (WGS) entry which is preliminary data.</text>
</comment>
<dbReference type="Proteomes" id="UP000295438">
    <property type="component" value="Unassembled WGS sequence"/>
</dbReference>
<protein>
    <submittedName>
        <fullName evidence="2">Uncharacterized protein</fullName>
    </submittedName>
</protein>
<dbReference type="RefSeq" id="WP_133391407.1">
    <property type="nucleotide sequence ID" value="NZ_SMUW01000036.1"/>
</dbReference>
<evidence type="ECO:0000313" key="3">
    <source>
        <dbReference type="Proteomes" id="UP000295438"/>
    </source>
</evidence>
<dbReference type="AlphaFoldDB" id="A0A4R5UU54"/>
<proteinExistence type="predicted"/>
<keyword evidence="1" id="KW-0472">Membrane</keyword>
<keyword evidence="1" id="KW-1133">Transmembrane helix</keyword>
<sequence>MKEELKLYFRRISFLFLLLVVFPGLSFGVWWLKADKKASILILDKTVPNKDFREHLGIFWAMEYEKFVNPETDELYKLDQDYFGYFPSDQEDGKYGFVKDFSDYSESELDQLAESSDIIYYADTYGVYRNDFENEEDADEPSKKIYGGLNSNEVRLIELAQEKEKTVLLEYNSMASPTAKGLRSQMENSIGVRWTGWVARYFDELDTAINKGLPDWLISNYLDQHEQSWPHQGPGLVFVNESGQIEIFEDQKDYQNTIPYIRTPGRNKANFRLPEIVPYPDWFDVVLVQREFQVISYYDIEPTNEGLERLRAMGLPRFFPAVVFRPNGKGRSYYIAGDFADAKLNLGSAKFAGLPTLWRGFYSVANHRDRHGFFWNYYQPLISQIFSEAHRSK</sequence>
<keyword evidence="3" id="KW-1185">Reference proteome</keyword>
<accession>A0A4R5UU54</accession>
<dbReference type="EMBL" id="SMUW01000036">
    <property type="protein sequence ID" value="TDK42601.1"/>
    <property type="molecule type" value="Genomic_DNA"/>
</dbReference>
<feature type="transmembrane region" description="Helical" evidence="1">
    <location>
        <begin position="12"/>
        <end position="32"/>
    </location>
</feature>
<organism evidence="2 3">
    <name type="scientific">Algoriphagus formosus</name>
    <dbReference type="NCBI Taxonomy" id="2007308"/>
    <lineage>
        <taxon>Bacteria</taxon>
        <taxon>Pseudomonadati</taxon>
        <taxon>Bacteroidota</taxon>
        <taxon>Cytophagia</taxon>
        <taxon>Cytophagales</taxon>
        <taxon>Cyclobacteriaceae</taxon>
        <taxon>Algoriphagus</taxon>
    </lineage>
</organism>
<evidence type="ECO:0000313" key="2">
    <source>
        <dbReference type="EMBL" id="TDK42601.1"/>
    </source>
</evidence>